<keyword evidence="1" id="KW-0812">Transmembrane</keyword>
<keyword evidence="1" id="KW-0472">Membrane</keyword>
<dbReference type="EMBL" id="VSSQ01075816">
    <property type="protein sequence ID" value="MPN26335.1"/>
    <property type="molecule type" value="Genomic_DNA"/>
</dbReference>
<reference evidence="2" key="1">
    <citation type="submission" date="2019-08" db="EMBL/GenBank/DDBJ databases">
        <authorList>
            <person name="Kucharzyk K."/>
            <person name="Murdoch R.W."/>
            <person name="Higgins S."/>
            <person name="Loffler F."/>
        </authorList>
    </citation>
    <scope>NUCLEOTIDE SEQUENCE</scope>
</reference>
<sequence>MIGIIGTITGTILGLSVSWLMQEYGINMESIMKSSSLMISDTLRAQITPTTWFIGLVPGIISTVIGAALSGIGIYKRQTANLFKELQN</sequence>
<dbReference type="AlphaFoldDB" id="A0A645GI22"/>
<gene>
    <name evidence="2" type="ORF">SDC9_173759</name>
</gene>
<protein>
    <submittedName>
        <fullName evidence="2">Uncharacterized protein</fullName>
    </submittedName>
</protein>
<accession>A0A645GI22</accession>
<keyword evidence="1" id="KW-1133">Transmembrane helix</keyword>
<feature type="transmembrane region" description="Helical" evidence="1">
    <location>
        <begin position="52"/>
        <end position="75"/>
    </location>
</feature>
<name>A0A645GI22_9ZZZZ</name>
<comment type="caution">
    <text evidence="2">The sequence shown here is derived from an EMBL/GenBank/DDBJ whole genome shotgun (WGS) entry which is preliminary data.</text>
</comment>
<evidence type="ECO:0000256" key="1">
    <source>
        <dbReference type="SAM" id="Phobius"/>
    </source>
</evidence>
<evidence type="ECO:0000313" key="2">
    <source>
        <dbReference type="EMBL" id="MPN26335.1"/>
    </source>
</evidence>
<organism evidence="2">
    <name type="scientific">bioreactor metagenome</name>
    <dbReference type="NCBI Taxonomy" id="1076179"/>
    <lineage>
        <taxon>unclassified sequences</taxon>
        <taxon>metagenomes</taxon>
        <taxon>ecological metagenomes</taxon>
    </lineage>
</organism>
<proteinExistence type="predicted"/>